<dbReference type="PROSITE" id="PS51257">
    <property type="entry name" value="PROKAR_LIPOPROTEIN"/>
    <property type="match status" value="1"/>
</dbReference>
<name>A0A6I6FNI0_9ACTN</name>
<feature type="domain" description="SGNH hydrolase-type esterase" evidence="3">
    <location>
        <begin position="63"/>
        <end position="285"/>
    </location>
</feature>
<dbReference type="AlphaFoldDB" id="A0A6I6FNI0"/>
<dbReference type="EMBL" id="CP034279">
    <property type="protein sequence ID" value="QGV80789.1"/>
    <property type="molecule type" value="Genomic_DNA"/>
</dbReference>
<dbReference type="Gene3D" id="3.40.50.1110">
    <property type="entry name" value="SGNH hydrolase"/>
    <property type="match status" value="1"/>
</dbReference>
<protein>
    <submittedName>
        <fullName evidence="4">SGNH/GDSL hydrolase family protein</fullName>
    </submittedName>
</protein>
<keyword evidence="4" id="KW-0378">Hydrolase</keyword>
<feature type="region of interest" description="Disordered" evidence="1">
    <location>
        <begin position="34"/>
        <end position="58"/>
    </location>
</feature>
<dbReference type="SUPFAM" id="SSF52266">
    <property type="entry name" value="SGNH hydrolase"/>
    <property type="match status" value="1"/>
</dbReference>
<dbReference type="PROSITE" id="PS51318">
    <property type="entry name" value="TAT"/>
    <property type="match status" value="1"/>
</dbReference>
<dbReference type="KEGG" id="sfic:EIZ62_23005"/>
<dbReference type="GO" id="GO:0004620">
    <property type="term" value="F:phospholipase activity"/>
    <property type="evidence" value="ECO:0007669"/>
    <property type="project" value="InterPro"/>
</dbReference>
<evidence type="ECO:0000259" key="3">
    <source>
        <dbReference type="Pfam" id="PF13472"/>
    </source>
</evidence>
<evidence type="ECO:0000313" key="4">
    <source>
        <dbReference type="EMBL" id="QGV80789.1"/>
    </source>
</evidence>
<reference evidence="4 5" key="1">
    <citation type="submission" date="2018-12" db="EMBL/GenBank/DDBJ databases">
        <title>Complete genome sequence of Streptomyces ficellus NRRL8067, the producer of ficellomycin, feldamycin and nojirimycin.</title>
        <authorList>
            <person name="Zhang H."/>
            <person name="Yue R."/>
            <person name="Liu Y."/>
            <person name="Li M."/>
            <person name="Mu H."/>
            <person name="Zhang J."/>
        </authorList>
    </citation>
    <scope>NUCLEOTIDE SEQUENCE [LARGE SCALE GENOMIC DNA]</scope>
    <source>
        <strain evidence="4 5">NRRL 8067</strain>
    </source>
</reference>
<feature type="chain" id="PRO_5026085963" evidence="2">
    <location>
        <begin position="29"/>
        <end position="302"/>
    </location>
</feature>
<dbReference type="InterPro" id="IPR036514">
    <property type="entry name" value="SGNH_hydro_sf"/>
</dbReference>
<keyword evidence="2" id="KW-0732">Signal</keyword>
<evidence type="ECO:0000313" key="5">
    <source>
        <dbReference type="Proteomes" id="UP000422572"/>
    </source>
</evidence>
<feature type="signal peptide" evidence="2">
    <location>
        <begin position="1"/>
        <end position="28"/>
    </location>
</feature>
<accession>A0A6I6FNI0</accession>
<dbReference type="Proteomes" id="UP000422572">
    <property type="component" value="Chromosome"/>
</dbReference>
<dbReference type="Pfam" id="PF13472">
    <property type="entry name" value="Lipase_GDSL_2"/>
    <property type="match status" value="1"/>
</dbReference>
<dbReference type="OrthoDB" id="5561551at2"/>
<proteinExistence type="predicted"/>
<dbReference type="PANTHER" id="PTHR21325">
    <property type="entry name" value="PHOSPHOLIPASE B, PLB1"/>
    <property type="match status" value="1"/>
</dbReference>
<sequence>MPASRRGRIRTLAAWAAATALVAGVALAGCDAEPERGPGVAARPSPSPKPTPEWDTSPASVAAVGDSITRGFDACGVLVDCPEVSWATGGDARVNSLARRLLGPAALPARSWNLARSGARAAELPTQMARAAAKRPGLVTVMVGANDACRDSTALMTPVPDFRASLTEAMRELREVSPKSQVYVSSVPDLKRLWSTGRGSAIGKQVWKLGVCASMLGNADDLGPAATERREQVYRRVVAYNEALREVCAKDRLCRYDGGAVFDFRFTGEQLSPWDWFHPGLDGQERLADIAYAKVTEGGGDG</sequence>
<dbReference type="InterPro" id="IPR038885">
    <property type="entry name" value="PLB1"/>
</dbReference>
<evidence type="ECO:0000256" key="1">
    <source>
        <dbReference type="SAM" id="MobiDB-lite"/>
    </source>
</evidence>
<organism evidence="4 5">
    <name type="scientific">Streptomyces ficellus</name>
    <dbReference type="NCBI Taxonomy" id="1977088"/>
    <lineage>
        <taxon>Bacteria</taxon>
        <taxon>Bacillati</taxon>
        <taxon>Actinomycetota</taxon>
        <taxon>Actinomycetes</taxon>
        <taxon>Kitasatosporales</taxon>
        <taxon>Streptomycetaceae</taxon>
        <taxon>Streptomyces</taxon>
    </lineage>
</organism>
<gene>
    <name evidence="4" type="ORF">EIZ62_23005</name>
</gene>
<dbReference type="PANTHER" id="PTHR21325:SF31">
    <property type="entry name" value="GH22081P-RELATED"/>
    <property type="match status" value="1"/>
</dbReference>
<dbReference type="RefSeq" id="WP_156694555.1">
    <property type="nucleotide sequence ID" value="NZ_CP034279.1"/>
</dbReference>
<keyword evidence="5" id="KW-1185">Reference proteome</keyword>
<dbReference type="InterPro" id="IPR013830">
    <property type="entry name" value="SGNH_hydro"/>
</dbReference>
<dbReference type="InterPro" id="IPR006311">
    <property type="entry name" value="TAT_signal"/>
</dbReference>
<evidence type="ECO:0000256" key="2">
    <source>
        <dbReference type="SAM" id="SignalP"/>
    </source>
</evidence>